<dbReference type="EMBL" id="HBUF01143686">
    <property type="protein sequence ID" value="CAG6646776.1"/>
    <property type="molecule type" value="Transcribed_RNA"/>
</dbReference>
<feature type="transmembrane region" description="Helical" evidence="1">
    <location>
        <begin position="33"/>
        <end position="58"/>
    </location>
</feature>
<evidence type="ECO:0000313" key="2">
    <source>
        <dbReference type="EMBL" id="CAG6646776.1"/>
    </source>
</evidence>
<name>A0A8D8R9X0_9HEMI</name>
<keyword evidence="1" id="KW-0812">Transmembrane</keyword>
<organism evidence="2">
    <name type="scientific">Cacopsylla melanoneura</name>
    <dbReference type="NCBI Taxonomy" id="428564"/>
    <lineage>
        <taxon>Eukaryota</taxon>
        <taxon>Metazoa</taxon>
        <taxon>Ecdysozoa</taxon>
        <taxon>Arthropoda</taxon>
        <taxon>Hexapoda</taxon>
        <taxon>Insecta</taxon>
        <taxon>Pterygota</taxon>
        <taxon>Neoptera</taxon>
        <taxon>Paraneoptera</taxon>
        <taxon>Hemiptera</taxon>
        <taxon>Sternorrhyncha</taxon>
        <taxon>Psylloidea</taxon>
        <taxon>Psyllidae</taxon>
        <taxon>Psyllinae</taxon>
        <taxon>Cacopsylla</taxon>
    </lineage>
</organism>
<proteinExistence type="predicted"/>
<sequence length="99" mass="11887">MDRMYQFTQQNNVENWRDEVEKVKNKYKIEKTFLLKIPLVCFPNFFFSSLLTFCLFPLNFSSSSSPLFPSDRTKNVFFIRELLSSFRRYPFASVTVPLY</sequence>
<evidence type="ECO:0000256" key="1">
    <source>
        <dbReference type="SAM" id="Phobius"/>
    </source>
</evidence>
<accession>A0A8D8R9X0</accession>
<protein>
    <submittedName>
        <fullName evidence="2">Uncharacterized protein</fullName>
    </submittedName>
</protein>
<reference evidence="2" key="1">
    <citation type="submission" date="2021-05" db="EMBL/GenBank/DDBJ databases">
        <authorList>
            <person name="Alioto T."/>
            <person name="Alioto T."/>
            <person name="Gomez Garrido J."/>
        </authorList>
    </citation>
    <scope>NUCLEOTIDE SEQUENCE</scope>
</reference>
<dbReference type="AlphaFoldDB" id="A0A8D8R9X0"/>
<keyword evidence="1" id="KW-1133">Transmembrane helix</keyword>
<dbReference type="EMBL" id="HBUF01143688">
    <property type="protein sequence ID" value="CAG6646778.1"/>
    <property type="molecule type" value="Transcribed_RNA"/>
</dbReference>
<keyword evidence="1" id="KW-0472">Membrane</keyword>